<keyword evidence="1" id="KW-0812">Transmembrane</keyword>
<reference evidence="2 3" key="1">
    <citation type="submission" date="2018-01" db="EMBL/GenBank/DDBJ databases">
        <title>Whole genome analyses suggest that Burkholderia sensu lato contains two further novel genera in the rhizoxinica-symbiotica group Mycetohabitans gen. nov., and Trinickia gen. nov.: implications for the evolution of diazotrophy and nodulation in the Burkholderiaceae.</title>
        <authorList>
            <person name="Estrada-de los Santos P."/>
            <person name="Palmer M."/>
            <person name="Chavez-Ramirez B."/>
            <person name="Beukes C."/>
            <person name="Steenkamp E.T."/>
            <person name="Hirsch A.M."/>
            <person name="Manyaka P."/>
            <person name="Maluk M."/>
            <person name="Lafos M."/>
            <person name="Crook M."/>
            <person name="Gross E."/>
            <person name="Simon M.F."/>
            <person name="Bueno dos Reis Junior F."/>
            <person name="Poole P.S."/>
            <person name="Venter S.N."/>
            <person name="James E.K."/>
        </authorList>
    </citation>
    <scope>NUCLEOTIDE SEQUENCE [LARGE SCALE GENOMIC DNA]</scope>
    <source>
        <strain evidence="2 3">JPY 581</strain>
    </source>
</reference>
<sequence length="71" mass="7384">MHSGGGVQMQEIERGAFVAMAAIAIALLSCLAARRLLQLFLSPPRAAVISEVVGLAMLIASCAYYFSGGRG</sequence>
<comment type="caution">
    <text evidence="2">The sequence shown here is derived from an EMBL/GenBank/DDBJ whole genome shotgun (WGS) entry which is preliminary data.</text>
</comment>
<keyword evidence="3" id="KW-1185">Reference proteome</keyword>
<name>A0A2N7X5C6_9BURK</name>
<gene>
    <name evidence="2" type="ORF">C0Z20_12130</name>
</gene>
<dbReference type="AlphaFoldDB" id="A0A2N7X5C6"/>
<proteinExistence type="predicted"/>
<evidence type="ECO:0000256" key="1">
    <source>
        <dbReference type="SAM" id="Phobius"/>
    </source>
</evidence>
<feature type="transmembrane region" description="Helical" evidence="1">
    <location>
        <begin position="15"/>
        <end position="34"/>
    </location>
</feature>
<dbReference type="EMBL" id="PNYC01000006">
    <property type="protein sequence ID" value="PMS36824.1"/>
    <property type="molecule type" value="Genomic_DNA"/>
</dbReference>
<organism evidence="2 3">
    <name type="scientific">Trinickia symbiotica</name>
    <dbReference type="NCBI Taxonomy" id="863227"/>
    <lineage>
        <taxon>Bacteria</taxon>
        <taxon>Pseudomonadati</taxon>
        <taxon>Pseudomonadota</taxon>
        <taxon>Betaproteobacteria</taxon>
        <taxon>Burkholderiales</taxon>
        <taxon>Burkholderiaceae</taxon>
        <taxon>Trinickia</taxon>
    </lineage>
</organism>
<protein>
    <submittedName>
        <fullName evidence="2">Uncharacterized protein</fullName>
    </submittedName>
</protein>
<evidence type="ECO:0000313" key="3">
    <source>
        <dbReference type="Proteomes" id="UP000235777"/>
    </source>
</evidence>
<keyword evidence="1" id="KW-0472">Membrane</keyword>
<dbReference type="Proteomes" id="UP000235777">
    <property type="component" value="Unassembled WGS sequence"/>
</dbReference>
<keyword evidence="1" id="KW-1133">Transmembrane helix</keyword>
<feature type="transmembrane region" description="Helical" evidence="1">
    <location>
        <begin position="46"/>
        <end position="66"/>
    </location>
</feature>
<accession>A0A2N7X5C6</accession>
<evidence type="ECO:0000313" key="2">
    <source>
        <dbReference type="EMBL" id="PMS36824.1"/>
    </source>
</evidence>